<sequence>MTTIDAADATCRGCAAPWRPGARFCPTCGHQAPLGPPSPRRGVPQAAVPTQGWAGPPGPPGRPPGPPAPPWPTPFPPAGPSPAPGQRRSNRGLIVVACVLALVAVVLGAFLVVGTPWSAGAGTTTAAGPVAASAPTPASPALPADPAQALEVLRGADAAAAEALVGSWAPQLSAKKQGLVVDGETYDAATILTDHQRLRGQQPDAILVWSGDYTSFRSGDFWITLVNRSFPSADAANAWCESAGFGPDDCYAKRLSHTGGYASHTALRTGEGSGTGLRESAVPGGATPTLGAVWAPNQTGFGAVRPPEVYAGGDPTGMVTDVTWQSWGGPTAIGRGTGSWMPPDGYVSDSVSRPAVVVATNLGDCHGRLAYRSVGWYFPTEGETSLPPGNGYEDICDGP</sequence>
<evidence type="ECO:0000313" key="3">
    <source>
        <dbReference type="EMBL" id="MFC4834199.1"/>
    </source>
</evidence>
<keyword evidence="2" id="KW-1133">Transmembrane helix</keyword>
<evidence type="ECO:0000256" key="2">
    <source>
        <dbReference type="SAM" id="Phobius"/>
    </source>
</evidence>
<evidence type="ECO:0000313" key="4">
    <source>
        <dbReference type="Proteomes" id="UP001595909"/>
    </source>
</evidence>
<dbReference type="RefSeq" id="WP_274191917.1">
    <property type="nucleotide sequence ID" value="NZ_BAABHN010000038.1"/>
</dbReference>
<accession>A0ABV9RJ01</accession>
<gene>
    <name evidence="3" type="ORF">ACFPEL_17415</name>
</gene>
<evidence type="ECO:0000256" key="1">
    <source>
        <dbReference type="SAM" id="MobiDB-lite"/>
    </source>
</evidence>
<evidence type="ECO:0008006" key="5">
    <source>
        <dbReference type="Google" id="ProtNLM"/>
    </source>
</evidence>
<reference evidence="4" key="1">
    <citation type="journal article" date="2019" name="Int. J. Syst. Evol. Microbiol.">
        <title>The Global Catalogue of Microorganisms (GCM) 10K type strain sequencing project: providing services to taxonomists for standard genome sequencing and annotation.</title>
        <authorList>
            <consortium name="The Broad Institute Genomics Platform"/>
            <consortium name="The Broad Institute Genome Sequencing Center for Infectious Disease"/>
            <person name="Wu L."/>
            <person name="Ma J."/>
        </authorList>
    </citation>
    <scope>NUCLEOTIDE SEQUENCE [LARGE SCALE GENOMIC DNA]</scope>
    <source>
        <strain evidence="4">CCUG 50347</strain>
    </source>
</reference>
<feature type="region of interest" description="Disordered" evidence="1">
    <location>
        <begin position="36"/>
        <end position="87"/>
    </location>
</feature>
<dbReference type="Proteomes" id="UP001595909">
    <property type="component" value="Unassembled WGS sequence"/>
</dbReference>
<keyword evidence="2" id="KW-0472">Membrane</keyword>
<name>A0ABV9RJ01_9PSEU</name>
<keyword evidence="2" id="KW-0812">Transmembrane</keyword>
<organism evidence="3 4">
    <name type="scientific">Actinomycetospora chibensis</name>
    <dbReference type="NCBI Taxonomy" id="663606"/>
    <lineage>
        <taxon>Bacteria</taxon>
        <taxon>Bacillati</taxon>
        <taxon>Actinomycetota</taxon>
        <taxon>Actinomycetes</taxon>
        <taxon>Pseudonocardiales</taxon>
        <taxon>Pseudonocardiaceae</taxon>
        <taxon>Actinomycetospora</taxon>
    </lineage>
</organism>
<comment type="caution">
    <text evidence="3">The sequence shown here is derived from an EMBL/GenBank/DDBJ whole genome shotgun (WGS) entry which is preliminary data.</text>
</comment>
<protein>
    <recommendedName>
        <fullName evidence="5">Serine/threonine protein kinase</fullName>
    </recommendedName>
</protein>
<feature type="transmembrane region" description="Helical" evidence="2">
    <location>
        <begin position="93"/>
        <end position="113"/>
    </location>
</feature>
<proteinExistence type="predicted"/>
<keyword evidence="4" id="KW-1185">Reference proteome</keyword>
<feature type="compositionally biased region" description="Pro residues" evidence="1">
    <location>
        <begin position="56"/>
        <end position="83"/>
    </location>
</feature>
<dbReference type="EMBL" id="JBHSIM010000038">
    <property type="protein sequence ID" value="MFC4834199.1"/>
    <property type="molecule type" value="Genomic_DNA"/>
</dbReference>